<reference evidence="2" key="1">
    <citation type="submission" date="2016-11" db="UniProtKB">
        <authorList>
            <consortium name="WormBaseParasite"/>
        </authorList>
    </citation>
    <scope>IDENTIFICATION</scope>
    <source>
        <strain evidence="2">KR3021</strain>
    </source>
</reference>
<dbReference type="WBParaSite" id="RSKR_0001167540.1">
    <property type="protein sequence ID" value="RSKR_0001167540.1"/>
    <property type="gene ID" value="RSKR_0001167540"/>
</dbReference>
<evidence type="ECO:0000313" key="2">
    <source>
        <dbReference type="WBParaSite" id="RSKR_0001167540.1"/>
    </source>
</evidence>
<protein>
    <submittedName>
        <fullName evidence="2">Tyrosine-protein phosphatase domain-containing protein</fullName>
    </submittedName>
</protein>
<organism evidence="1 2">
    <name type="scientific">Rhabditophanes sp. KR3021</name>
    <dbReference type="NCBI Taxonomy" id="114890"/>
    <lineage>
        <taxon>Eukaryota</taxon>
        <taxon>Metazoa</taxon>
        <taxon>Ecdysozoa</taxon>
        <taxon>Nematoda</taxon>
        <taxon>Chromadorea</taxon>
        <taxon>Rhabditida</taxon>
        <taxon>Tylenchina</taxon>
        <taxon>Panagrolaimomorpha</taxon>
        <taxon>Strongyloidoidea</taxon>
        <taxon>Alloionematidae</taxon>
        <taxon>Rhabditophanes</taxon>
    </lineage>
</organism>
<name>A0AC35UHW1_9BILA</name>
<accession>A0AC35UHW1</accession>
<proteinExistence type="predicted"/>
<evidence type="ECO:0000313" key="1">
    <source>
        <dbReference type="Proteomes" id="UP000095286"/>
    </source>
</evidence>
<sequence length="146" mass="17057">METQRNKAREDIKDLSVDQLIKLLTKEIAEEDKNMNFYVIKTKSAREYSGVRSYNATNEFTRQGGEIVKSWDHWMESSPHQTPVPTKTFAEKLEFIFIERFQRYNTNSEHSKGGMPEVYLLNHVNACGVADKLVERMFQLKMTSDD</sequence>
<dbReference type="Proteomes" id="UP000095286">
    <property type="component" value="Unplaced"/>
</dbReference>